<dbReference type="GO" id="GO:0000139">
    <property type="term" value="C:Golgi membrane"/>
    <property type="evidence" value="ECO:0007669"/>
    <property type="project" value="TreeGrafter"/>
</dbReference>
<dbReference type="EMBL" id="ML987213">
    <property type="protein sequence ID" value="KAF2241156.1"/>
    <property type="molecule type" value="Genomic_DNA"/>
</dbReference>
<dbReference type="InterPro" id="IPR008630">
    <property type="entry name" value="Glyco_trans_34"/>
</dbReference>
<dbReference type="GO" id="GO:0016757">
    <property type="term" value="F:glycosyltransferase activity"/>
    <property type="evidence" value="ECO:0007669"/>
    <property type="project" value="UniProtKB-KW"/>
</dbReference>
<organism evidence="4 5">
    <name type="scientific">Trematosphaeria pertusa</name>
    <dbReference type="NCBI Taxonomy" id="390896"/>
    <lineage>
        <taxon>Eukaryota</taxon>
        <taxon>Fungi</taxon>
        <taxon>Dikarya</taxon>
        <taxon>Ascomycota</taxon>
        <taxon>Pezizomycotina</taxon>
        <taxon>Dothideomycetes</taxon>
        <taxon>Pleosporomycetidae</taxon>
        <taxon>Pleosporales</taxon>
        <taxon>Massarineae</taxon>
        <taxon>Trematosphaeriaceae</taxon>
        <taxon>Trematosphaeria</taxon>
    </lineage>
</organism>
<dbReference type="PANTHER" id="PTHR31306">
    <property type="entry name" value="ALPHA-1,6-MANNOSYLTRANSFERASE MNN11-RELATED"/>
    <property type="match status" value="1"/>
</dbReference>
<keyword evidence="2 4" id="KW-0808">Transferase</keyword>
<protein>
    <submittedName>
        <fullName evidence="4">Glycosyltransferase family 34 protein</fullName>
    </submittedName>
</protein>
<evidence type="ECO:0000256" key="2">
    <source>
        <dbReference type="ARBA" id="ARBA00022679"/>
    </source>
</evidence>
<sequence length="379" mass="43116">MQSPLRLDTKKRARSPSLLYALSIPFLRSRFAFGALFFFVILFIFLPLVGVYTSQISILQRGNGVIFTSITLGSSKAPRSPVRIAKASLLYGRTNPIYEKALSTHAEHNKLYNYDMHVLRSRLAKGFSNKLLWLQQLIAVELQKPNEERVEWIMYFDPSAVLLNPRIPLSVFLPPSDNGLDHLQFIFTTASNDFDCNSVLFVHISDSALKTLAKAVVAPMLEPDREWGADKAISALQYVLEQDGHRDAAIYQDARWYNTEMIEDHWIARGGFFQCASREFQGKKWKGVDELLHILESDPHKFSLPLEATVYAKEPQQFWSRIAEAKRVLKVAAERGHDVSKGDLRAEVRTLKVQVELYAFDGVDLSRAIDVLKDSLELE</sequence>
<dbReference type="RefSeq" id="XP_033676160.1">
    <property type="nucleotide sequence ID" value="XM_033836026.1"/>
</dbReference>
<keyword evidence="1" id="KW-0328">Glycosyltransferase</keyword>
<evidence type="ECO:0000256" key="1">
    <source>
        <dbReference type="ARBA" id="ARBA00022676"/>
    </source>
</evidence>
<evidence type="ECO:0000256" key="3">
    <source>
        <dbReference type="SAM" id="Phobius"/>
    </source>
</evidence>
<dbReference type="AlphaFoldDB" id="A0A6A6HST6"/>
<feature type="transmembrane region" description="Helical" evidence="3">
    <location>
        <begin position="31"/>
        <end position="52"/>
    </location>
</feature>
<dbReference type="Proteomes" id="UP000800094">
    <property type="component" value="Unassembled WGS sequence"/>
</dbReference>
<evidence type="ECO:0000313" key="4">
    <source>
        <dbReference type="EMBL" id="KAF2241156.1"/>
    </source>
</evidence>
<name>A0A6A6HST6_9PLEO</name>
<gene>
    <name evidence="4" type="ORF">BU26DRAFT_611010</name>
</gene>
<reference evidence="4" key="1">
    <citation type="journal article" date="2020" name="Stud. Mycol.">
        <title>101 Dothideomycetes genomes: a test case for predicting lifestyles and emergence of pathogens.</title>
        <authorList>
            <person name="Haridas S."/>
            <person name="Albert R."/>
            <person name="Binder M."/>
            <person name="Bloem J."/>
            <person name="Labutti K."/>
            <person name="Salamov A."/>
            <person name="Andreopoulos B."/>
            <person name="Baker S."/>
            <person name="Barry K."/>
            <person name="Bills G."/>
            <person name="Bluhm B."/>
            <person name="Cannon C."/>
            <person name="Castanera R."/>
            <person name="Culley D."/>
            <person name="Daum C."/>
            <person name="Ezra D."/>
            <person name="Gonzalez J."/>
            <person name="Henrissat B."/>
            <person name="Kuo A."/>
            <person name="Liang C."/>
            <person name="Lipzen A."/>
            <person name="Lutzoni F."/>
            <person name="Magnuson J."/>
            <person name="Mondo S."/>
            <person name="Nolan M."/>
            <person name="Ohm R."/>
            <person name="Pangilinan J."/>
            <person name="Park H.-J."/>
            <person name="Ramirez L."/>
            <person name="Alfaro M."/>
            <person name="Sun H."/>
            <person name="Tritt A."/>
            <person name="Yoshinaga Y."/>
            <person name="Zwiers L.-H."/>
            <person name="Turgeon B."/>
            <person name="Goodwin S."/>
            <person name="Spatafora J."/>
            <person name="Crous P."/>
            <person name="Grigoriev I."/>
        </authorList>
    </citation>
    <scope>NUCLEOTIDE SEQUENCE</scope>
    <source>
        <strain evidence="4">CBS 122368</strain>
    </source>
</reference>
<dbReference type="GO" id="GO:0006487">
    <property type="term" value="P:protein N-linked glycosylation"/>
    <property type="evidence" value="ECO:0007669"/>
    <property type="project" value="TreeGrafter"/>
</dbReference>
<proteinExistence type="predicted"/>
<keyword evidence="3" id="KW-0812">Transmembrane</keyword>
<keyword evidence="5" id="KW-1185">Reference proteome</keyword>
<dbReference type="PANTHER" id="PTHR31306:SF8">
    <property type="entry name" value="GLYCOSYLTRANSFERASE FAMILY 34 PROTEIN"/>
    <property type="match status" value="1"/>
</dbReference>
<keyword evidence="3" id="KW-1133">Transmembrane helix</keyword>
<dbReference type="GeneID" id="54589356"/>
<evidence type="ECO:0000313" key="5">
    <source>
        <dbReference type="Proteomes" id="UP000800094"/>
    </source>
</evidence>
<keyword evidence="3" id="KW-0472">Membrane</keyword>
<dbReference type="OrthoDB" id="407658at2759"/>
<accession>A0A6A6HST6</accession>